<dbReference type="InterPro" id="IPR017853">
    <property type="entry name" value="GH"/>
</dbReference>
<feature type="compositionally biased region" description="Gly residues" evidence="1">
    <location>
        <begin position="46"/>
        <end position="55"/>
    </location>
</feature>
<feature type="domain" description="GTA TIM-barrel-like" evidence="2">
    <location>
        <begin position="392"/>
        <end position="695"/>
    </location>
</feature>
<keyword evidence="6" id="KW-1185">Reference proteome</keyword>
<dbReference type="CDD" id="cd19607">
    <property type="entry name" value="GTA_TIM-barrel-like"/>
    <property type="match status" value="1"/>
</dbReference>
<dbReference type="InterPro" id="IPR032876">
    <property type="entry name" value="J_dom"/>
</dbReference>
<protein>
    <recommendedName>
        <fullName evidence="7">Phage tail protein</fullName>
    </recommendedName>
</protein>
<dbReference type="Pfam" id="PF23666">
    <property type="entry name" value="Rcc01698_C"/>
    <property type="match status" value="1"/>
</dbReference>
<dbReference type="Pfam" id="PF13547">
    <property type="entry name" value="GTA_TIM"/>
    <property type="match status" value="1"/>
</dbReference>
<evidence type="ECO:0000313" key="6">
    <source>
        <dbReference type="Proteomes" id="UP000470384"/>
    </source>
</evidence>
<dbReference type="Proteomes" id="UP000470384">
    <property type="component" value="Unassembled WGS sequence"/>
</dbReference>
<feature type="region of interest" description="Disordered" evidence="1">
    <location>
        <begin position="37"/>
        <end position="60"/>
    </location>
</feature>
<evidence type="ECO:0000256" key="1">
    <source>
        <dbReference type="SAM" id="MobiDB-lite"/>
    </source>
</evidence>
<feature type="domain" description="Tip attachment protein J" evidence="3">
    <location>
        <begin position="753"/>
        <end position="918"/>
    </location>
</feature>
<dbReference type="EMBL" id="WXYQ01000005">
    <property type="protein sequence ID" value="NBG95370.1"/>
    <property type="molecule type" value="Genomic_DNA"/>
</dbReference>
<dbReference type="OrthoDB" id="8445115at2"/>
<dbReference type="InterPro" id="IPR025195">
    <property type="entry name" value="GTA_TIM_dom"/>
</dbReference>
<gene>
    <name evidence="5" type="ORF">GTQ45_06455</name>
</gene>
<evidence type="ECO:0000259" key="3">
    <source>
        <dbReference type="Pfam" id="PF13550"/>
    </source>
</evidence>
<dbReference type="Pfam" id="PF13550">
    <property type="entry name" value="Phage-tail_3"/>
    <property type="match status" value="1"/>
</dbReference>
<evidence type="ECO:0008006" key="7">
    <source>
        <dbReference type="Google" id="ProtNLM"/>
    </source>
</evidence>
<dbReference type="SUPFAM" id="SSF51445">
    <property type="entry name" value="(Trans)glycosidases"/>
    <property type="match status" value="1"/>
</dbReference>
<accession>A0A845QB40</accession>
<evidence type="ECO:0000313" key="5">
    <source>
        <dbReference type="EMBL" id="NBG95370.1"/>
    </source>
</evidence>
<reference evidence="5 6" key="1">
    <citation type="journal article" date="2016" name="Int. J. Syst. Evol. Microbiol.">
        <title>Pyruvatibacter mobilis gen. nov., sp. nov., a marine bacterium from the culture broth of Picochlorum sp. 122.</title>
        <authorList>
            <person name="Wang G."/>
            <person name="Tang M."/>
            <person name="Wu H."/>
            <person name="Dai S."/>
            <person name="Li T."/>
            <person name="Chen C."/>
            <person name="He H."/>
            <person name="Fan J."/>
            <person name="Xiang W."/>
            <person name="Li X."/>
        </authorList>
    </citation>
    <scope>NUCLEOTIDE SEQUENCE [LARGE SCALE GENOMIC DNA]</scope>
    <source>
        <strain evidence="5 6">GYP-11</strain>
    </source>
</reference>
<proteinExistence type="predicted"/>
<dbReference type="Gene3D" id="3.20.20.80">
    <property type="entry name" value="Glycosidases"/>
    <property type="match status" value="1"/>
</dbReference>
<comment type="caution">
    <text evidence="5">The sequence shown here is derived from an EMBL/GenBank/DDBJ whole genome shotgun (WGS) entry which is preliminary data.</text>
</comment>
<sequence>MSSSEGAPIPRAFGRARLSGQLIWATDFDEDIVETVTESTATASSSGGGKGGSGSGATTTQTQRITTIEYRYFGNFALGLCEGPITRIGRIWADGKLMDLSQIAWRLHTGTETQGPDPLIEAVEGAGRVPAFRGLAYVVFERLPLAPYGNRLPQLQVEVFRALNDVESLIRAVTIIPGATEFGYSPAPQTRLFPGGVSEPLNTNNALGATDWTVAIDQLQDTCPNLARAGLIVAWFGDDLRAGTCTLRPKVVEAGQATTPATWHVSGLDRQSADLVTTIDGRPAYGGTPSDTSVIEALQDLAARGLAVTFYPFIMMDIPPGNVLADPYTGLIGQPQHPWRGRITVDPAPGQPGSPDRSAAAAAQVAAFFGSARPGDFTVTGTNVTYAGPPEWSYRRQILHYAHLCKAAGGVAAFLIGTELRGLTWVRGNTGYPAVAALQQLAADVRQILGPATMLIYAADWSEYFGHQPTDGSGDVTFHLDPLWASPHIDVIGIDNYMPLADWRDGQGHLDALAGAPSTQDLAYLRGNIAGGEGFDWFYASDADRTAQTRTPITDGAAGKPWVFRYKDLVNWWSNPHVNRIGGTETGGQTAWVPRSKPIWFTELGCPAVDRGANQPNVFFDTKSAESHLPHFSRGLRDDVIQRQFLLAHHAHWHPSSADFDEADNPVSPLYGGRMVDPDAIHVWTWDARPWPAFPQATRLWSDGDNWRLGHWLTGRLGAVPLGRLVAVLMEAQGFGDYDVSGLSGLVDGYIIDRAMSARAALGPLMRAYFFDAVESEGVIRFIHRGSQPVLTTSTDTLAVETGSAAPPLSLTRAQETDLPAASKLSYIEADTGYRQAAIGVQRQTVKSDRVTGAALPVVLRQEEALRIAETGLQDSWIAREQASFALPPSALAVDPGDSITCAHNGRSHILRLMRISDGPFRAAEALAAEPGIFGPLSAPDRSAAGPAVASFGPVELLFLDLPMLRDGQVPHAPFIAATASPWPGGVALYRGTSPDDLTLDTALPAPAVMGEVLADLPAGPVGRWDRANRLQLRLYGGTLESVSTTALMGGANAAVIGDEATGFEVIQFREADLIAPDTYELSHLLRGQAGSEPEMHPLRAAGARFVLLGGPLRQPSLSEQEHGFPFLWRYGPAPAAISHPAYQAREITLAGRGLRPLSPVHLHACRDAAGDIHLTWIRRTRINGDAWEPLDVPVGEDAERYALTISAGGTVIHAAETTTPAFTYTAADQLADTGAPVTVLTVTIAQISRAYGPGTPAEATFHV</sequence>
<organism evidence="5 6">
    <name type="scientific">Pyruvatibacter mobilis</name>
    <dbReference type="NCBI Taxonomy" id="1712261"/>
    <lineage>
        <taxon>Bacteria</taxon>
        <taxon>Pseudomonadati</taxon>
        <taxon>Pseudomonadota</taxon>
        <taxon>Alphaproteobacteria</taxon>
        <taxon>Hyphomicrobiales</taxon>
        <taxon>Parvibaculaceae</taxon>
        <taxon>Pyruvatibacter</taxon>
    </lineage>
</organism>
<evidence type="ECO:0000259" key="2">
    <source>
        <dbReference type="Pfam" id="PF13547"/>
    </source>
</evidence>
<dbReference type="AlphaFoldDB" id="A0A845QB40"/>
<dbReference type="InterPro" id="IPR056490">
    <property type="entry name" value="Rcc01698_C"/>
</dbReference>
<evidence type="ECO:0000259" key="4">
    <source>
        <dbReference type="Pfam" id="PF23666"/>
    </source>
</evidence>
<name>A0A845QB40_9HYPH</name>
<dbReference type="RefSeq" id="WP_160587369.1">
    <property type="nucleotide sequence ID" value="NZ_BMHN01000001.1"/>
</dbReference>
<feature type="domain" description="Rcc01698-like C-terminal" evidence="4">
    <location>
        <begin position="1008"/>
        <end position="1107"/>
    </location>
</feature>